<name>A0A3M0BL61_9AQUI</name>
<gene>
    <name evidence="6" type="ORF">CLV39_0829</name>
</gene>
<protein>
    <submittedName>
        <fullName evidence="6">Nitrate/nitrite transporter NarK</fullName>
    </submittedName>
</protein>
<dbReference type="RefSeq" id="WP_121922961.1">
    <property type="nucleotide sequence ID" value="NZ_REFO01000011.1"/>
</dbReference>
<organism evidence="6 7">
    <name type="scientific">Hydrogenothermus marinus</name>
    <dbReference type="NCBI Taxonomy" id="133270"/>
    <lineage>
        <taxon>Bacteria</taxon>
        <taxon>Pseudomonadati</taxon>
        <taxon>Aquificota</taxon>
        <taxon>Aquificia</taxon>
        <taxon>Aquificales</taxon>
        <taxon>Hydrogenothermaceae</taxon>
        <taxon>Hydrogenothermus</taxon>
    </lineage>
</organism>
<dbReference type="PANTHER" id="PTHR23518:SF2">
    <property type="entry name" value="MAJOR FACILITATOR SUPERFAMILY TRANSPORTER"/>
    <property type="match status" value="1"/>
</dbReference>
<dbReference type="SUPFAM" id="SSF103473">
    <property type="entry name" value="MFS general substrate transporter"/>
    <property type="match status" value="1"/>
</dbReference>
<feature type="transmembrane region" description="Helical" evidence="4">
    <location>
        <begin position="41"/>
        <end position="62"/>
    </location>
</feature>
<feature type="transmembrane region" description="Helical" evidence="4">
    <location>
        <begin position="68"/>
        <end position="87"/>
    </location>
</feature>
<evidence type="ECO:0000313" key="6">
    <source>
        <dbReference type="EMBL" id="RMA97174.1"/>
    </source>
</evidence>
<dbReference type="EMBL" id="REFO01000011">
    <property type="protein sequence ID" value="RMA97174.1"/>
    <property type="molecule type" value="Genomic_DNA"/>
</dbReference>
<feature type="transmembrane region" description="Helical" evidence="4">
    <location>
        <begin position="357"/>
        <end position="378"/>
    </location>
</feature>
<feature type="transmembrane region" description="Helical" evidence="4">
    <location>
        <begin position="162"/>
        <end position="188"/>
    </location>
</feature>
<dbReference type="CDD" id="cd17370">
    <property type="entry name" value="MFS_MJ1317_like"/>
    <property type="match status" value="1"/>
</dbReference>
<dbReference type="PROSITE" id="PS50850">
    <property type="entry name" value="MFS"/>
    <property type="match status" value="1"/>
</dbReference>
<keyword evidence="7" id="KW-1185">Reference proteome</keyword>
<reference evidence="6 7" key="1">
    <citation type="submission" date="2018-10" db="EMBL/GenBank/DDBJ databases">
        <title>Genomic Encyclopedia of Archaeal and Bacterial Type Strains, Phase II (KMG-II): from individual species to whole genera.</title>
        <authorList>
            <person name="Goeker M."/>
        </authorList>
    </citation>
    <scope>NUCLEOTIDE SEQUENCE [LARGE SCALE GENOMIC DNA]</scope>
    <source>
        <strain evidence="6 7">VM1</strain>
    </source>
</reference>
<feature type="transmembrane region" description="Helical" evidence="4">
    <location>
        <begin position="209"/>
        <end position="230"/>
    </location>
</feature>
<dbReference type="PANTHER" id="PTHR23518">
    <property type="entry name" value="C-METHYLTRANSFERASE"/>
    <property type="match status" value="1"/>
</dbReference>
<dbReference type="InterPro" id="IPR036259">
    <property type="entry name" value="MFS_trans_sf"/>
</dbReference>
<feature type="transmembrane region" description="Helical" evidence="4">
    <location>
        <begin position="329"/>
        <end position="351"/>
    </location>
</feature>
<dbReference type="Pfam" id="PF07690">
    <property type="entry name" value="MFS_1"/>
    <property type="match status" value="1"/>
</dbReference>
<evidence type="ECO:0000259" key="5">
    <source>
        <dbReference type="PROSITE" id="PS50850"/>
    </source>
</evidence>
<dbReference type="InterPro" id="IPR011701">
    <property type="entry name" value="MFS"/>
</dbReference>
<keyword evidence="1 4" id="KW-0812">Transmembrane</keyword>
<evidence type="ECO:0000256" key="4">
    <source>
        <dbReference type="SAM" id="Phobius"/>
    </source>
</evidence>
<dbReference type="InterPro" id="IPR020846">
    <property type="entry name" value="MFS_dom"/>
</dbReference>
<evidence type="ECO:0000313" key="7">
    <source>
        <dbReference type="Proteomes" id="UP000280842"/>
    </source>
</evidence>
<feature type="transmembrane region" description="Helical" evidence="4">
    <location>
        <begin position="294"/>
        <end position="317"/>
    </location>
</feature>
<feature type="transmembrane region" description="Helical" evidence="4">
    <location>
        <begin position="272"/>
        <end position="288"/>
    </location>
</feature>
<feature type="transmembrane region" description="Helical" evidence="4">
    <location>
        <begin position="236"/>
        <end position="260"/>
    </location>
</feature>
<evidence type="ECO:0000256" key="1">
    <source>
        <dbReference type="ARBA" id="ARBA00022692"/>
    </source>
</evidence>
<evidence type="ECO:0000256" key="3">
    <source>
        <dbReference type="ARBA" id="ARBA00023136"/>
    </source>
</evidence>
<dbReference type="OrthoDB" id="9803985at2"/>
<comment type="caution">
    <text evidence="6">The sequence shown here is derived from an EMBL/GenBank/DDBJ whole genome shotgun (WGS) entry which is preliminary data.</text>
</comment>
<proteinExistence type="predicted"/>
<dbReference type="Gene3D" id="1.20.1250.20">
    <property type="entry name" value="MFS general substrate transporter like domains"/>
    <property type="match status" value="2"/>
</dbReference>
<evidence type="ECO:0000256" key="2">
    <source>
        <dbReference type="ARBA" id="ARBA00022989"/>
    </source>
</evidence>
<sequence>MNRNIVVLGLVSFFTDFATAMINPILPIFVVVILNQSMDKLGIIVAVATFVSYAVRLLSGYIADRFGIVKPLVVAGYVISAISKPLIGFSDNYKSVAFLKAFERLGKAIRSAPKDYMISSFTKKKKYGKSFGFHKTLDIGGELGGTLTLFFILLYFSPTEQVIRNIFFLTIIPGIIGVILVAFFVEDVPKVNKIKKVSFKLIEKDKETVKLLIFYFLFVFFIFNDAFFTVQAKEVGISISIIPLLFVVLTAVQTATSYIFGLAIDKYGAKKILLFAYISGIISELLLLQEQPIYTWFAFAFLGLFTVSSLNANRAFIAKNAKNQGSVYGIFYSGVAVFGAIGAYIVGLIWNKFGMELSIIFSLIGTSFITLLFSIYILRNKNYG</sequence>
<keyword evidence="3 4" id="KW-0472">Membrane</keyword>
<dbReference type="GO" id="GO:0022857">
    <property type="term" value="F:transmembrane transporter activity"/>
    <property type="evidence" value="ECO:0007669"/>
    <property type="project" value="InterPro"/>
</dbReference>
<keyword evidence="2 4" id="KW-1133">Transmembrane helix</keyword>
<feature type="transmembrane region" description="Helical" evidence="4">
    <location>
        <begin position="136"/>
        <end position="156"/>
    </location>
</feature>
<accession>A0A3M0BL61</accession>
<dbReference type="AlphaFoldDB" id="A0A3M0BL61"/>
<feature type="transmembrane region" description="Helical" evidence="4">
    <location>
        <begin position="6"/>
        <end position="34"/>
    </location>
</feature>
<feature type="domain" description="Major facilitator superfamily (MFS) profile" evidence="5">
    <location>
        <begin position="4"/>
        <end position="382"/>
    </location>
</feature>
<dbReference type="Proteomes" id="UP000280842">
    <property type="component" value="Unassembled WGS sequence"/>
</dbReference>